<dbReference type="PANTHER" id="PTHR11733:SF167">
    <property type="entry name" value="FI17812P1-RELATED"/>
    <property type="match status" value="1"/>
</dbReference>
<evidence type="ECO:0000256" key="6">
    <source>
        <dbReference type="ARBA" id="ARBA00022833"/>
    </source>
</evidence>
<reference evidence="11 12" key="1">
    <citation type="submission" date="2019-06" db="EMBL/GenBank/DDBJ databases">
        <title>Sequencing the genomes of 1000 actinobacteria strains.</title>
        <authorList>
            <person name="Klenk H.-P."/>
        </authorList>
    </citation>
    <scope>NUCLEOTIDE SEQUENCE [LARGE SCALE GENOMIC DNA]</scope>
    <source>
        <strain evidence="11 12">DSM 10596</strain>
    </source>
</reference>
<keyword evidence="5" id="KW-0378">Hydrolase</keyword>
<evidence type="ECO:0000256" key="1">
    <source>
        <dbReference type="ARBA" id="ARBA00001947"/>
    </source>
</evidence>
<evidence type="ECO:0000256" key="5">
    <source>
        <dbReference type="ARBA" id="ARBA00022801"/>
    </source>
</evidence>
<feature type="domain" description="Peptidase M13 N-terminal" evidence="10">
    <location>
        <begin position="26"/>
        <end position="407"/>
    </location>
</feature>
<feature type="compositionally biased region" description="Polar residues" evidence="8">
    <location>
        <begin position="1"/>
        <end position="16"/>
    </location>
</feature>
<proteinExistence type="inferred from homology"/>
<dbReference type="EMBL" id="VFNV01000001">
    <property type="protein sequence ID" value="TQK75380.1"/>
    <property type="molecule type" value="Genomic_DNA"/>
</dbReference>
<dbReference type="InterPro" id="IPR042089">
    <property type="entry name" value="Peptidase_M13_dom_2"/>
</dbReference>
<dbReference type="PROSITE" id="PS51885">
    <property type="entry name" value="NEPRILYSIN"/>
    <property type="match status" value="1"/>
</dbReference>
<dbReference type="OrthoDB" id="9775677at2"/>
<keyword evidence="12" id="KW-1185">Reference proteome</keyword>
<comment type="similarity">
    <text evidence="2">Belongs to the peptidase M13 family.</text>
</comment>
<dbReference type="InterPro" id="IPR000718">
    <property type="entry name" value="Peptidase_M13"/>
</dbReference>
<dbReference type="PRINTS" id="PR00786">
    <property type="entry name" value="NEPRILYSIN"/>
</dbReference>
<keyword evidence="7" id="KW-0482">Metalloprotease</keyword>
<feature type="region of interest" description="Disordered" evidence="8">
    <location>
        <begin position="1"/>
        <end position="24"/>
    </location>
</feature>
<evidence type="ECO:0000313" key="12">
    <source>
        <dbReference type="Proteomes" id="UP000316181"/>
    </source>
</evidence>
<accession>A0A542SL64</accession>
<dbReference type="GO" id="GO:0004222">
    <property type="term" value="F:metalloendopeptidase activity"/>
    <property type="evidence" value="ECO:0007669"/>
    <property type="project" value="InterPro"/>
</dbReference>
<dbReference type="GO" id="GO:0005886">
    <property type="term" value="C:plasma membrane"/>
    <property type="evidence" value="ECO:0007669"/>
    <property type="project" value="TreeGrafter"/>
</dbReference>
<evidence type="ECO:0000256" key="3">
    <source>
        <dbReference type="ARBA" id="ARBA00022670"/>
    </source>
</evidence>
<feature type="domain" description="Peptidase M13 C-terminal" evidence="9">
    <location>
        <begin position="459"/>
        <end position="666"/>
    </location>
</feature>
<evidence type="ECO:0000259" key="10">
    <source>
        <dbReference type="Pfam" id="PF05649"/>
    </source>
</evidence>
<evidence type="ECO:0000256" key="4">
    <source>
        <dbReference type="ARBA" id="ARBA00022723"/>
    </source>
</evidence>
<protein>
    <submittedName>
        <fullName evidence="11">Putative endopeptidase</fullName>
    </submittedName>
</protein>
<dbReference type="GO" id="GO:0046872">
    <property type="term" value="F:metal ion binding"/>
    <property type="evidence" value="ECO:0007669"/>
    <property type="project" value="UniProtKB-KW"/>
</dbReference>
<dbReference type="Gene3D" id="1.10.1380.10">
    <property type="entry name" value="Neutral endopeptidase , domain2"/>
    <property type="match status" value="1"/>
</dbReference>
<evidence type="ECO:0000256" key="7">
    <source>
        <dbReference type="ARBA" id="ARBA00023049"/>
    </source>
</evidence>
<keyword evidence="3" id="KW-0645">Protease</keyword>
<gene>
    <name evidence="11" type="ORF">FB389_0004</name>
</gene>
<organism evidence="11 12">
    <name type="scientific">Rarobacter incanus</name>
    <dbReference type="NCBI Taxonomy" id="153494"/>
    <lineage>
        <taxon>Bacteria</taxon>
        <taxon>Bacillati</taxon>
        <taxon>Actinomycetota</taxon>
        <taxon>Actinomycetes</taxon>
        <taxon>Micrococcales</taxon>
        <taxon>Rarobacteraceae</taxon>
        <taxon>Rarobacter</taxon>
    </lineage>
</organism>
<evidence type="ECO:0000256" key="2">
    <source>
        <dbReference type="ARBA" id="ARBA00007357"/>
    </source>
</evidence>
<evidence type="ECO:0000256" key="8">
    <source>
        <dbReference type="SAM" id="MobiDB-lite"/>
    </source>
</evidence>
<dbReference type="AlphaFoldDB" id="A0A542SL64"/>
<comment type="cofactor">
    <cofactor evidence="1">
        <name>Zn(2+)</name>
        <dbReference type="ChEBI" id="CHEBI:29105"/>
    </cofactor>
</comment>
<dbReference type="GO" id="GO:0016485">
    <property type="term" value="P:protein processing"/>
    <property type="evidence" value="ECO:0007669"/>
    <property type="project" value="TreeGrafter"/>
</dbReference>
<sequence>MTESTSTPNQQRSGIATGQFDPRIRPQDDLYRHVNGPWIDAYEIPADRAADGPFRQLADRAEEQVRDIITGASSEDSNPNLRKVAALFGSFMDEAALESAGYEPLRADLEAISACTIKDEALVTLARLQRAGGPALAGFWVDTDRVNPDEYALYLMQAGLGLPDEAYYREEQHAQTLAAYRAHIEKVLTQAGAALGDVVPAAASAAAAIVDFETEVASHHWDAVRKRDAQATYNPMSLGDLVVSAPGFDWSAWAHAVGIPQTAFPRLIVREPSFFTGLGQVWEQAKLETIKAWAVFHVLRKYSPYLHGAAVDLNFDFYGRTLTGATEVRTRWKRGVSLVEGALGEVVGRLYVERHFPATHKARMDELVANLIEAYRRSITNLEWMGAETRQRALAKLDSFTPKIGYPAVWRDYAGLEFDAADLVGNVRASNLFDLDFELRKLGGPINRDEWFMTPQTVNAYYNPGMNEIVFPAAILQPPFFDIDADDAANYGGIGAVIGHEIGHGFDDQGSRYDGQGRLVDWWTENDRAEFESRTKALIAQYDAFVPRQLGPDGPHVNGGLTIGENIGDLGGLSIALRAYELALGGSLDSAPVIDGLSGAQRVFLSWAQVWRQKIRDEALVQRISVDPHSPNEFRCNGIVSNVDAFYEAFDVSPTDALYLDPAARVTIW</sequence>
<comment type="caution">
    <text evidence="11">The sequence shown here is derived from an EMBL/GenBank/DDBJ whole genome shotgun (WGS) entry which is preliminary data.</text>
</comment>
<dbReference type="Pfam" id="PF05649">
    <property type="entry name" value="Peptidase_M13_N"/>
    <property type="match status" value="1"/>
</dbReference>
<dbReference type="InterPro" id="IPR018497">
    <property type="entry name" value="Peptidase_M13_C"/>
</dbReference>
<dbReference type="InterPro" id="IPR024079">
    <property type="entry name" value="MetalloPept_cat_dom_sf"/>
</dbReference>
<dbReference type="Gene3D" id="3.40.390.10">
    <property type="entry name" value="Collagenase (Catalytic Domain)"/>
    <property type="match status" value="1"/>
</dbReference>
<keyword evidence="6" id="KW-0862">Zinc</keyword>
<dbReference type="PANTHER" id="PTHR11733">
    <property type="entry name" value="ZINC METALLOPROTEASE FAMILY M13 NEPRILYSIN-RELATED"/>
    <property type="match status" value="1"/>
</dbReference>
<dbReference type="RefSeq" id="WP_142110798.1">
    <property type="nucleotide sequence ID" value="NZ_BAAATB010000006.1"/>
</dbReference>
<dbReference type="Pfam" id="PF01431">
    <property type="entry name" value="Peptidase_M13"/>
    <property type="match status" value="1"/>
</dbReference>
<dbReference type="Proteomes" id="UP000316181">
    <property type="component" value="Unassembled WGS sequence"/>
</dbReference>
<evidence type="ECO:0000259" key="9">
    <source>
        <dbReference type="Pfam" id="PF01431"/>
    </source>
</evidence>
<dbReference type="InterPro" id="IPR008753">
    <property type="entry name" value="Peptidase_M13_N"/>
</dbReference>
<evidence type="ECO:0000313" key="11">
    <source>
        <dbReference type="EMBL" id="TQK75380.1"/>
    </source>
</evidence>
<name>A0A542SL64_9MICO</name>
<keyword evidence="4" id="KW-0479">Metal-binding</keyword>
<dbReference type="CDD" id="cd08662">
    <property type="entry name" value="M13"/>
    <property type="match status" value="1"/>
</dbReference>
<dbReference type="SUPFAM" id="SSF55486">
    <property type="entry name" value="Metalloproteases ('zincins'), catalytic domain"/>
    <property type="match status" value="1"/>
</dbReference>